<accession>A0A803NDS7</accession>
<organism evidence="11 12">
    <name type="scientific">Chenopodium quinoa</name>
    <name type="common">Quinoa</name>
    <dbReference type="NCBI Taxonomy" id="63459"/>
    <lineage>
        <taxon>Eukaryota</taxon>
        <taxon>Viridiplantae</taxon>
        <taxon>Streptophyta</taxon>
        <taxon>Embryophyta</taxon>
        <taxon>Tracheophyta</taxon>
        <taxon>Spermatophyta</taxon>
        <taxon>Magnoliopsida</taxon>
        <taxon>eudicotyledons</taxon>
        <taxon>Gunneridae</taxon>
        <taxon>Pentapetalae</taxon>
        <taxon>Caryophyllales</taxon>
        <taxon>Chenopodiaceae</taxon>
        <taxon>Chenopodioideae</taxon>
        <taxon>Atripliceae</taxon>
        <taxon>Chenopodium</taxon>
    </lineage>
</organism>
<dbReference type="AlphaFoldDB" id="A0A803NDS7"/>
<keyword evidence="8" id="KW-1133">Transmembrane helix</keyword>
<dbReference type="Pfam" id="PF13359">
    <property type="entry name" value="DDE_Tnp_4"/>
    <property type="match status" value="1"/>
</dbReference>
<keyword evidence="7" id="KW-0539">Nucleus</keyword>
<sequence length="368" mass="42827">MARIPLSKQKKIAMTCIVIYRQIMVMIMATLLQLMYLLSITNIKVPKPISFVFDDTLENRITARILNVRPMIQGSDIACLDNLRMDRACFYKLCEMLRDVGKLQGNRNTSLDEMVALFLFTLSHDTKIEEFAVTKNCQDDRWKWFKNCLGALDGTHFKVRVGDKDKVRFRNRKGDLTTNVFAACTRDMQFIYLLPSWEGSAHDNRVLHDALSRQSPLKVLKVNYYLCDAECMNCEGFLTPFRGQRYHLSIWKSGALPVSAGEYFNMKHSQARNVIERCFGLLNMRWGILRQKTWYPRKTVSRIILACALVHNFIRTYMSIDPMESLLEDNIEDDGDNIEIMETSGMWNAFRQELANDMYNAWIQSRNT</sequence>
<reference evidence="11" key="2">
    <citation type="submission" date="2021-03" db="UniProtKB">
        <authorList>
            <consortium name="EnsemblPlants"/>
        </authorList>
    </citation>
    <scope>IDENTIFICATION</scope>
</reference>
<evidence type="ECO:0000259" key="10">
    <source>
        <dbReference type="Pfam" id="PF26138"/>
    </source>
</evidence>
<keyword evidence="8" id="KW-0812">Transmembrane</keyword>
<feature type="transmembrane region" description="Helical" evidence="8">
    <location>
        <begin position="12"/>
        <end position="38"/>
    </location>
</feature>
<dbReference type="EnsemblPlants" id="AUR62044274-RA">
    <property type="protein sequence ID" value="AUR62044274-RA:cds"/>
    <property type="gene ID" value="AUR62044274"/>
</dbReference>
<comment type="similarity">
    <text evidence="3">Belongs to the HARBI1 family.</text>
</comment>
<evidence type="ECO:0000256" key="3">
    <source>
        <dbReference type="ARBA" id="ARBA00006958"/>
    </source>
</evidence>
<dbReference type="Proteomes" id="UP000596660">
    <property type="component" value="Unplaced"/>
</dbReference>
<comment type="subcellular location">
    <subcellularLocation>
        <location evidence="2">Nucleus</location>
    </subcellularLocation>
</comment>
<keyword evidence="12" id="KW-1185">Reference proteome</keyword>
<feature type="domain" description="DUF8040" evidence="10">
    <location>
        <begin position="68"/>
        <end position="130"/>
    </location>
</feature>
<dbReference type="GO" id="GO:0005634">
    <property type="term" value="C:nucleus"/>
    <property type="evidence" value="ECO:0007669"/>
    <property type="project" value="UniProtKB-SubCell"/>
</dbReference>
<protein>
    <recommendedName>
        <fullName evidence="13">DDE Tnp4 domain-containing protein</fullName>
    </recommendedName>
</protein>
<reference evidence="11" key="1">
    <citation type="journal article" date="2017" name="Nature">
        <title>The genome of Chenopodium quinoa.</title>
        <authorList>
            <person name="Jarvis D.E."/>
            <person name="Ho Y.S."/>
            <person name="Lightfoot D.J."/>
            <person name="Schmoeckel S.M."/>
            <person name="Li B."/>
            <person name="Borm T.J.A."/>
            <person name="Ohyanagi H."/>
            <person name="Mineta K."/>
            <person name="Michell C.T."/>
            <person name="Saber N."/>
            <person name="Kharbatia N.M."/>
            <person name="Rupper R.R."/>
            <person name="Sharp A.R."/>
            <person name="Dally N."/>
            <person name="Boughton B.A."/>
            <person name="Woo Y.H."/>
            <person name="Gao G."/>
            <person name="Schijlen E.G.W.M."/>
            <person name="Guo X."/>
            <person name="Momin A.A."/>
            <person name="Negrao S."/>
            <person name="Al-Babili S."/>
            <person name="Gehring C."/>
            <person name="Roessner U."/>
            <person name="Jung C."/>
            <person name="Murphy K."/>
            <person name="Arold S.T."/>
            <person name="Gojobori T."/>
            <person name="van der Linden C.G."/>
            <person name="van Loo E.N."/>
            <person name="Jellen E.N."/>
            <person name="Maughan P.J."/>
            <person name="Tester M."/>
        </authorList>
    </citation>
    <scope>NUCLEOTIDE SEQUENCE [LARGE SCALE GENOMIC DNA]</scope>
    <source>
        <strain evidence="11">cv. PI 614886</strain>
    </source>
</reference>
<dbReference type="InterPro" id="IPR058353">
    <property type="entry name" value="DUF8040"/>
</dbReference>
<dbReference type="GO" id="GO:0016787">
    <property type="term" value="F:hydrolase activity"/>
    <property type="evidence" value="ECO:0007669"/>
    <property type="project" value="UniProtKB-KW"/>
</dbReference>
<dbReference type="GO" id="GO:0046872">
    <property type="term" value="F:metal ion binding"/>
    <property type="evidence" value="ECO:0007669"/>
    <property type="project" value="UniProtKB-KW"/>
</dbReference>
<comment type="cofactor">
    <cofactor evidence="1">
        <name>a divalent metal cation</name>
        <dbReference type="ChEBI" id="CHEBI:60240"/>
    </cofactor>
</comment>
<evidence type="ECO:0000256" key="2">
    <source>
        <dbReference type="ARBA" id="ARBA00004123"/>
    </source>
</evidence>
<evidence type="ECO:0000256" key="5">
    <source>
        <dbReference type="ARBA" id="ARBA00022723"/>
    </source>
</evidence>
<name>A0A803NDS7_CHEQI</name>
<evidence type="ECO:0000256" key="1">
    <source>
        <dbReference type="ARBA" id="ARBA00001968"/>
    </source>
</evidence>
<evidence type="ECO:0000313" key="11">
    <source>
        <dbReference type="EnsemblPlants" id="AUR62044274-RA:cds"/>
    </source>
</evidence>
<keyword evidence="5" id="KW-0479">Metal-binding</keyword>
<dbReference type="InterPro" id="IPR045249">
    <property type="entry name" value="HARBI1-like"/>
</dbReference>
<dbReference type="GO" id="GO:0004518">
    <property type="term" value="F:nuclease activity"/>
    <property type="evidence" value="ECO:0007669"/>
    <property type="project" value="UniProtKB-KW"/>
</dbReference>
<evidence type="ECO:0000256" key="4">
    <source>
        <dbReference type="ARBA" id="ARBA00022722"/>
    </source>
</evidence>
<evidence type="ECO:0000313" key="12">
    <source>
        <dbReference type="Proteomes" id="UP000596660"/>
    </source>
</evidence>
<proteinExistence type="inferred from homology"/>
<dbReference type="Pfam" id="PF26138">
    <property type="entry name" value="DUF8040"/>
    <property type="match status" value="1"/>
</dbReference>
<keyword evidence="4" id="KW-0540">Nuclease</keyword>
<keyword evidence="6" id="KW-0378">Hydrolase</keyword>
<dbReference type="Gramene" id="AUR62044274-RA">
    <property type="protein sequence ID" value="AUR62044274-RA:cds"/>
    <property type="gene ID" value="AUR62044274"/>
</dbReference>
<evidence type="ECO:0000259" key="9">
    <source>
        <dbReference type="Pfam" id="PF13359"/>
    </source>
</evidence>
<dbReference type="OMA" id="MVMEIIL"/>
<feature type="domain" description="DDE Tnp4" evidence="9">
    <location>
        <begin position="152"/>
        <end position="312"/>
    </location>
</feature>
<evidence type="ECO:0000256" key="8">
    <source>
        <dbReference type="SAM" id="Phobius"/>
    </source>
</evidence>
<keyword evidence="8" id="KW-0472">Membrane</keyword>
<dbReference type="InterPro" id="IPR027806">
    <property type="entry name" value="HARBI1_dom"/>
</dbReference>
<dbReference type="PANTHER" id="PTHR22930">
    <property type="match status" value="1"/>
</dbReference>
<evidence type="ECO:0000256" key="7">
    <source>
        <dbReference type="ARBA" id="ARBA00023242"/>
    </source>
</evidence>
<evidence type="ECO:0000256" key="6">
    <source>
        <dbReference type="ARBA" id="ARBA00022801"/>
    </source>
</evidence>
<evidence type="ECO:0008006" key="13">
    <source>
        <dbReference type="Google" id="ProtNLM"/>
    </source>
</evidence>
<dbReference type="PANTHER" id="PTHR22930:SF293">
    <property type="entry name" value="PROTEIN ALP1-LIKE"/>
    <property type="match status" value="1"/>
</dbReference>